<dbReference type="InterPro" id="IPR003594">
    <property type="entry name" value="HATPase_dom"/>
</dbReference>
<comment type="caution">
    <text evidence="9">The sequence shown here is derived from an EMBL/GenBank/DDBJ whole genome shotgun (WGS) entry which is preliminary data.</text>
</comment>
<dbReference type="CDD" id="cd00075">
    <property type="entry name" value="HATPase"/>
    <property type="match status" value="1"/>
</dbReference>
<dbReference type="Gene3D" id="3.30.565.10">
    <property type="entry name" value="Histidine kinase-like ATPase, C-terminal domain"/>
    <property type="match status" value="1"/>
</dbReference>
<evidence type="ECO:0000256" key="7">
    <source>
        <dbReference type="SAM" id="Phobius"/>
    </source>
</evidence>
<dbReference type="FunFam" id="3.30.565.10:FF:000006">
    <property type="entry name" value="Sensor histidine kinase WalK"/>
    <property type="match status" value="1"/>
</dbReference>
<dbReference type="EMBL" id="BIFQ01000001">
    <property type="protein sequence ID" value="GCE07178.1"/>
    <property type="molecule type" value="Genomic_DNA"/>
</dbReference>
<gene>
    <name evidence="9" type="ORF">KDAU_45070</name>
</gene>
<dbReference type="OrthoDB" id="9815750at2"/>
<dbReference type="InterPro" id="IPR004358">
    <property type="entry name" value="Sig_transdc_His_kin-like_C"/>
</dbReference>
<dbReference type="InterPro" id="IPR036097">
    <property type="entry name" value="HisK_dim/P_sf"/>
</dbReference>
<evidence type="ECO:0000256" key="2">
    <source>
        <dbReference type="ARBA" id="ARBA00012438"/>
    </source>
</evidence>
<dbReference type="InterPro" id="IPR005467">
    <property type="entry name" value="His_kinase_dom"/>
</dbReference>
<dbReference type="EC" id="2.7.13.3" evidence="2"/>
<dbReference type="RefSeq" id="WP_160146038.1">
    <property type="nucleotide sequence ID" value="NZ_BIFQ01000001.1"/>
</dbReference>
<dbReference type="PROSITE" id="PS50109">
    <property type="entry name" value="HIS_KIN"/>
    <property type="match status" value="1"/>
</dbReference>
<feature type="transmembrane region" description="Helical" evidence="7">
    <location>
        <begin position="6"/>
        <end position="27"/>
    </location>
</feature>
<accession>A0A401ZK18</accession>
<keyword evidence="10" id="KW-1185">Reference proteome</keyword>
<keyword evidence="7" id="KW-0812">Transmembrane</keyword>
<feature type="domain" description="Histidine kinase" evidence="8">
    <location>
        <begin position="96"/>
        <end position="316"/>
    </location>
</feature>
<reference evidence="10" key="1">
    <citation type="submission" date="2018-12" db="EMBL/GenBank/DDBJ databases">
        <title>Tengunoibacter tsumagoiensis gen. nov., sp. nov., Dictyobacter kobayashii sp. nov., D. alpinus sp. nov., and D. joshuensis sp. nov. and description of Dictyobacteraceae fam. nov. within the order Ktedonobacterales isolated from Tengu-no-mugimeshi.</title>
        <authorList>
            <person name="Wang C.M."/>
            <person name="Zheng Y."/>
            <person name="Sakai Y."/>
            <person name="Toyoda A."/>
            <person name="Minakuchi Y."/>
            <person name="Abe K."/>
            <person name="Yokota A."/>
            <person name="Yabe S."/>
        </authorList>
    </citation>
    <scope>NUCLEOTIDE SEQUENCE [LARGE SCALE GENOMIC DNA]</scope>
    <source>
        <strain evidence="10">S-27</strain>
    </source>
</reference>
<evidence type="ECO:0000256" key="6">
    <source>
        <dbReference type="ARBA" id="ARBA00023012"/>
    </source>
</evidence>
<dbReference type="InterPro" id="IPR052023">
    <property type="entry name" value="Histidine_kinase_KdpD"/>
</dbReference>
<evidence type="ECO:0000256" key="4">
    <source>
        <dbReference type="ARBA" id="ARBA00022679"/>
    </source>
</evidence>
<keyword evidence="3" id="KW-0597">Phosphoprotein</keyword>
<evidence type="ECO:0000256" key="5">
    <source>
        <dbReference type="ARBA" id="ARBA00022777"/>
    </source>
</evidence>
<protein>
    <recommendedName>
        <fullName evidence="2">histidine kinase</fullName>
        <ecNumber evidence="2">2.7.13.3</ecNumber>
    </recommendedName>
</protein>
<evidence type="ECO:0000313" key="10">
    <source>
        <dbReference type="Proteomes" id="UP000287224"/>
    </source>
</evidence>
<name>A0A401ZK18_9CHLR</name>
<dbReference type="SMART" id="SM00388">
    <property type="entry name" value="HisKA"/>
    <property type="match status" value="1"/>
</dbReference>
<dbReference type="SUPFAM" id="SSF47384">
    <property type="entry name" value="Homodimeric domain of signal transducing histidine kinase"/>
    <property type="match status" value="1"/>
</dbReference>
<feature type="transmembrane region" description="Helical" evidence="7">
    <location>
        <begin position="39"/>
        <end position="62"/>
    </location>
</feature>
<dbReference type="SMART" id="SM00387">
    <property type="entry name" value="HATPase_c"/>
    <property type="match status" value="1"/>
</dbReference>
<dbReference type="SUPFAM" id="SSF55874">
    <property type="entry name" value="ATPase domain of HSP90 chaperone/DNA topoisomerase II/histidine kinase"/>
    <property type="match status" value="1"/>
</dbReference>
<dbReference type="GO" id="GO:0005886">
    <property type="term" value="C:plasma membrane"/>
    <property type="evidence" value="ECO:0007669"/>
    <property type="project" value="TreeGrafter"/>
</dbReference>
<sequence length="332" mass="36512">MSQKGFVIGSLLAVGSVALTTLLIALCQLPQHLPDTLQLYLLAILVLTTFQSCYAACLASALHRQIEHSQQREHEVRMEMQAYQQSEKLRSALVTSVSHDLRKPLTTIKAAASSLRQQRSITEQDLAPEGLLSVIEQESDWLDGLIENLLDMSRIEAGVLRPQKTWYAIDMLLRDVLARLRPAMGSRPLQFTIPPALPPVEIDVVLIEQVLTNLLNNALSYTPAGSPLAIELCREANTLDVRILDRGPGIPAAERERIFEKFYRLPAPATGQAQPGGMGLGLTICRGIVEAHAGQLRVESRPGGGAIFAFTLPLSHAEGEMTDEQEDTHFDR</sequence>
<evidence type="ECO:0000259" key="8">
    <source>
        <dbReference type="PROSITE" id="PS50109"/>
    </source>
</evidence>
<dbReference type="Pfam" id="PF02518">
    <property type="entry name" value="HATPase_c"/>
    <property type="match status" value="1"/>
</dbReference>
<keyword evidence="4" id="KW-0808">Transferase</keyword>
<dbReference type="InterPro" id="IPR003661">
    <property type="entry name" value="HisK_dim/P_dom"/>
</dbReference>
<keyword evidence="5" id="KW-0418">Kinase</keyword>
<keyword evidence="7" id="KW-0472">Membrane</keyword>
<dbReference type="PRINTS" id="PR00344">
    <property type="entry name" value="BCTRLSENSOR"/>
</dbReference>
<proteinExistence type="predicted"/>
<dbReference type="Pfam" id="PF00512">
    <property type="entry name" value="HisKA"/>
    <property type="match status" value="1"/>
</dbReference>
<evidence type="ECO:0000256" key="3">
    <source>
        <dbReference type="ARBA" id="ARBA00022553"/>
    </source>
</evidence>
<keyword evidence="7" id="KW-1133">Transmembrane helix</keyword>
<dbReference type="PANTHER" id="PTHR45569:SF1">
    <property type="entry name" value="SENSOR PROTEIN KDPD"/>
    <property type="match status" value="1"/>
</dbReference>
<dbReference type="GO" id="GO:0000155">
    <property type="term" value="F:phosphorelay sensor kinase activity"/>
    <property type="evidence" value="ECO:0007669"/>
    <property type="project" value="InterPro"/>
</dbReference>
<dbReference type="Gene3D" id="1.10.287.130">
    <property type="match status" value="1"/>
</dbReference>
<dbReference type="PANTHER" id="PTHR45569">
    <property type="entry name" value="SENSOR PROTEIN KDPD"/>
    <property type="match status" value="1"/>
</dbReference>
<dbReference type="CDD" id="cd00082">
    <property type="entry name" value="HisKA"/>
    <property type="match status" value="1"/>
</dbReference>
<keyword evidence="6" id="KW-0902">Two-component regulatory system</keyword>
<evidence type="ECO:0000256" key="1">
    <source>
        <dbReference type="ARBA" id="ARBA00000085"/>
    </source>
</evidence>
<comment type="catalytic activity">
    <reaction evidence="1">
        <text>ATP + protein L-histidine = ADP + protein N-phospho-L-histidine.</text>
        <dbReference type="EC" id="2.7.13.3"/>
    </reaction>
</comment>
<dbReference type="InterPro" id="IPR036890">
    <property type="entry name" value="HATPase_C_sf"/>
</dbReference>
<organism evidence="9 10">
    <name type="scientific">Dictyobacter aurantiacus</name>
    <dbReference type="NCBI Taxonomy" id="1936993"/>
    <lineage>
        <taxon>Bacteria</taxon>
        <taxon>Bacillati</taxon>
        <taxon>Chloroflexota</taxon>
        <taxon>Ktedonobacteria</taxon>
        <taxon>Ktedonobacterales</taxon>
        <taxon>Dictyobacteraceae</taxon>
        <taxon>Dictyobacter</taxon>
    </lineage>
</organism>
<dbReference type="Proteomes" id="UP000287224">
    <property type="component" value="Unassembled WGS sequence"/>
</dbReference>
<dbReference type="AlphaFoldDB" id="A0A401ZK18"/>
<evidence type="ECO:0000313" key="9">
    <source>
        <dbReference type="EMBL" id="GCE07178.1"/>
    </source>
</evidence>